<evidence type="ECO:0000313" key="10">
    <source>
        <dbReference type="Proteomes" id="UP001163105"/>
    </source>
</evidence>
<keyword evidence="3 7" id="KW-1133">Transmembrane helix</keyword>
<comment type="caution">
    <text evidence="9">The sequence shown here is derived from an EMBL/GenBank/DDBJ whole genome shotgun (WGS) entry which is preliminary data.</text>
</comment>
<comment type="subcellular location">
    <subcellularLocation>
        <location evidence="1">Membrane</location>
        <topology evidence="1">Multi-pass membrane protein</topology>
    </subcellularLocation>
</comment>
<dbReference type="GO" id="GO:0016020">
    <property type="term" value="C:membrane"/>
    <property type="evidence" value="ECO:0007669"/>
    <property type="project" value="UniProtKB-SubCell"/>
</dbReference>
<evidence type="ECO:0000256" key="2">
    <source>
        <dbReference type="ARBA" id="ARBA00022692"/>
    </source>
</evidence>
<evidence type="ECO:0000256" key="3">
    <source>
        <dbReference type="ARBA" id="ARBA00022989"/>
    </source>
</evidence>
<protein>
    <submittedName>
        <fullName evidence="9">Integral membrane protein</fullName>
    </submittedName>
</protein>
<evidence type="ECO:0000259" key="8">
    <source>
        <dbReference type="Pfam" id="PF20684"/>
    </source>
</evidence>
<comment type="similarity">
    <text evidence="5">Belongs to the SAT4 family.</text>
</comment>
<sequence>MPADEGLRLFWVQLGLLIPTLVFFGLRVYVRAFITRSFAADDWAIMIATTLFTVTAAVTMGGATTGALGQGDQGVGGRAGVERIVMSMKGIYVCTALYPPISLAIRASVCLFLLRIVTRRLHRQVLQAMLAVVAVASAASLCVDLFQCMPASYYWDRVRGAAHAKGDSGARGRCLSHEAVTAAALAYGTVSALSAWIMGLLPVVMLWNVRMDTRAKVTVIALLGMSVVAGITVIVRMSTLRPLQDSTPTYFKDTAIWAYVEPCVGIIAASVPTLRPLFKRRSSPAAGSSATVRRGVTTVHRSATSQWVELATCPCRGDEETGRAESSGESVETSSRDSDKPVWITTVEKGDGGDDVTARDGITIHTAINVTSYRRA</sequence>
<gene>
    <name evidence="9" type="ORF">O9K51_00732</name>
</gene>
<dbReference type="EMBL" id="JAQHRD010000001">
    <property type="protein sequence ID" value="KAJ6445966.1"/>
    <property type="molecule type" value="Genomic_DNA"/>
</dbReference>
<feature type="domain" description="Rhodopsin" evidence="8">
    <location>
        <begin position="26"/>
        <end position="280"/>
    </location>
</feature>
<evidence type="ECO:0000256" key="4">
    <source>
        <dbReference type="ARBA" id="ARBA00023136"/>
    </source>
</evidence>
<dbReference type="AlphaFoldDB" id="A0AB34G4W3"/>
<name>A0AB34G4W3_9HYPO</name>
<evidence type="ECO:0000256" key="1">
    <source>
        <dbReference type="ARBA" id="ARBA00004141"/>
    </source>
</evidence>
<evidence type="ECO:0000256" key="6">
    <source>
        <dbReference type="SAM" id="MobiDB-lite"/>
    </source>
</evidence>
<feature type="transmembrane region" description="Helical" evidence="7">
    <location>
        <begin position="90"/>
        <end position="114"/>
    </location>
</feature>
<evidence type="ECO:0000256" key="7">
    <source>
        <dbReference type="SAM" id="Phobius"/>
    </source>
</evidence>
<accession>A0AB34G4W3</accession>
<proteinExistence type="inferred from homology"/>
<dbReference type="Pfam" id="PF20684">
    <property type="entry name" value="Fung_rhodopsin"/>
    <property type="match status" value="1"/>
</dbReference>
<dbReference type="PANTHER" id="PTHR33048:SF96">
    <property type="entry name" value="INTEGRAL MEMBRANE PROTEIN"/>
    <property type="match status" value="1"/>
</dbReference>
<feature type="transmembrane region" description="Helical" evidence="7">
    <location>
        <begin position="12"/>
        <end position="30"/>
    </location>
</feature>
<dbReference type="PANTHER" id="PTHR33048">
    <property type="entry name" value="PTH11-LIKE INTEGRAL MEMBRANE PROTEIN (AFU_ORTHOLOGUE AFUA_5G11245)"/>
    <property type="match status" value="1"/>
</dbReference>
<dbReference type="InterPro" id="IPR052337">
    <property type="entry name" value="SAT4-like"/>
</dbReference>
<evidence type="ECO:0000256" key="5">
    <source>
        <dbReference type="ARBA" id="ARBA00038359"/>
    </source>
</evidence>
<evidence type="ECO:0000313" key="9">
    <source>
        <dbReference type="EMBL" id="KAJ6445966.1"/>
    </source>
</evidence>
<feature type="transmembrane region" description="Helical" evidence="7">
    <location>
        <begin position="185"/>
        <end position="207"/>
    </location>
</feature>
<feature type="transmembrane region" description="Helical" evidence="7">
    <location>
        <begin position="126"/>
        <end position="146"/>
    </location>
</feature>
<organism evidence="9 10">
    <name type="scientific">Purpureocillium lavendulum</name>
    <dbReference type="NCBI Taxonomy" id="1247861"/>
    <lineage>
        <taxon>Eukaryota</taxon>
        <taxon>Fungi</taxon>
        <taxon>Dikarya</taxon>
        <taxon>Ascomycota</taxon>
        <taxon>Pezizomycotina</taxon>
        <taxon>Sordariomycetes</taxon>
        <taxon>Hypocreomycetidae</taxon>
        <taxon>Hypocreales</taxon>
        <taxon>Ophiocordycipitaceae</taxon>
        <taxon>Purpureocillium</taxon>
    </lineage>
</organism>
<feature type="region of interest" description="Disordered" evidence="6">
    <location>
        <begin position="318"/>
        <end position="357"/>
    </location>
</feature>
<feature type="transmembrane region" description="Helical" evidence="7">
    <location>
        <begin position="219"/>
        <end position="236"/>
    </location>
</feature>
<reference evidence="9" key="1">
    <citation type="submission" date="2023-01" db="EMBL/GenBank/DDBJ databases">
        <title>The growth and conidiation of Purpureocillium lavendulum are regulated by nitrogen source and histone H3K14 acetylation.</title>
        <authorList>
            <person name="Tang P."/>
            <person name="Han J."/>
            <person name="Zhang C."/>
            <person name="Tang P."/>
            <person name="Qi F."/>
            <person name="Zhang K."/>
            <person name="Liang L."/>
        </authorList>
    </citation>
    <scope>NUCLEOTIDE SEQUENCE</scope>
    <source>
        <strain evidence="9">YMF1.00683</strain>
    </source>
</reference>
<keyword evidence="2 7" id="KW-0812">Transmembrane</keyword>
<keyword evidence="4 7" id="KW-0472">Membrane</keyword>
<dbReference type="InterPro" id="IPR049326">
    <property type="entry name" value="Rhodopsin_dom_fungi"/>
</dbReference>
<feature type="compositionally biased region" description="Basic and acidic residues" evidence="6">
    <location>
        <begin position="348"/>
        <end position="357"/>
    </location>
</feature>
<feature type="transmembrane region" description="Helical" evidence="7">
    <location>
        <begin position="256"/>
        <end position="274"/>
    </location>
</feature>
<feature type="transmembrane region" description="Helical" evidence="7">
    <location>
        <begin position="42"/>
        <end position="63"/>
    </location>
</feature>
<dbReference type="Proteomes" id="UP001163105">
    <property type="component" value="Unassembled WGS sequence"/>
</dbReference>
<keyword evidence="10" id="KW-1185">Reference proteome</keyword>